<dbReference type="Gene3D" id="3.30.70.580">
    <property type="entry name" value="Pseudouridine synthase I, catalytic domain, N-terminal subdomain"/>
    <property type="match status" value="1"/>
</dbReference>
<sequence>MRLHPVRISLFPMATESSDREGMRINKYIAHAGVCSRRDADDLVEQGRVHIDGERVDQHGTRVREGQTVTVDGEEVYPLEFEYLLLNKPKDTISTTDDPKDRRTVLDAIGVPEDNPSGLFPVGRLDRNTTGVLLVSNDGDLAHRLMHPRYEIPKIYYVRLQDDVKPHQLDQLKRGVELSDGAAAADQVAYLDPQRKTDIALELHEGRNRQIRRMMEALGHTIVQLERAKYATLTTGRLQRGEWRRLEPEEVRELYQRVDLQ</sequence>
<dbReference type="SMART" id="SM00363">
    <property type="entry name" value="S4"/>
    <property type="match status" value="1"/>
</dbReference>
<evidence type="ECO:0000313" key="7">
    <source>
        <dbReference type="Proteomes" id="UP000000933"/>
    </source>
</evidence>
<dbReference type="Gene3D" id="3.10.290.10">
    <property type="entry name" value="RNA-binding S4 domain"/>
    <property type="match status" value="1"/>
</dbReference>
<dbReference type="EMBL" id="FP565814">
    <property type="protein sequence ID" value="CBH24614.1"/>
    <property type="molecule type" value="Genomic_DNA"/>
</dbReference>
<evidence type="ECO:0000256" key="1">
    <source>
        <dbReference type="ARBA" id="ARBA00008348"/>
    </source>
</evidence>
<dbReference type="InterPro" id="IPR006145">
    <property type="entry name" value="PsdUridine_synth_RsuA/RluA"/>
</dbReference>
<evidence type="ECO:0000256" key="4">
    <source>
        <dbReference type="RuleBase" id="RU003887"/>
    </source>
</evidence>
<dbReference type="PROSITE" id="PS01149">
    <property type="entry name" value="PSI_RSU"/>
    <property type="match status" value="1"/>
</dbReference>
<reference evidence="7" key="2">
    <citation type="submission" date="2010-04" db="EMBL/GenBank/DDBJ databases">
        <title>Genome sequence of Salinibacter ruber M8.</title>
        <authorList>
            <consortium name="Genoscope"/>
        </authorList>
    </citation>
    <scope>NUCLEOTIDE SEQUENCE [LARGE SCALE GENOMIC DNA]</scope>
    <source>
        <strain evidence="7">M8</strain>
    </source>
</reference>
<dbReference type="PANTHER" id="PTHR47683:SF2">
    <property type="entry name" value="RNA-BINDING S4 DOMAIN-CONTAINING PROTEIN"/>
    <property type="match status" value="1"/>
</dbReference>
<keyword evidence="2 4" id="KW-0413">Isomerase</keyword>
<dbReference type="InterPro" id="IPR020103">
    <property type="entry name" value="PsdUridine_synth_cat_dom_sf"/>
</dbReference>
<evidence type="ECO:0000259" key="5">
    <source>
        <dbReference type="SMART" id="SM00363"/>
    </source>
</evidence>
<evidence type="ECO:0000256" key="2">
    <source>
        <dbReference type="ARBA" id="ARBA00023235"/>
    </source>
</evidence>
<dbReference type="InterPro" id="IPR018496">
    <property type="entry name" value="PsdUridine_synth_RsuA/RluB_CS"/>
</dbReference>
<dbReference type="InterPro" id="IPR020094">
    <property type="entry name" value="TruA/RsuA/RluB/E/F_N"/>
</dbReference>
<dbReference type="Gene3D" id="3.30.70.1560">
    <property type="entry name" value="Alpha-L RNA-binding motif"/>
    <property type="match status" value="1"/>
</dbReference>
<keyword evidence="3" id="KW-0694">RNA-binding</keyword>
<comment type="similarity">
    <text evidence="1 4">Belongs to the pseudouridine synthase RsuA family.</text>
</comment>
<dbReference type="Proteomes" id="UP000000933">
    <property type="component" value="Chromosome"/>
</dbReference>
<dbReference type="AlphaFoldDB" id="D5H9A9"/>
<dbReference type="FunFam" id="3.10.290.10:FF:000003">
    <property type="entry name" value="Pseudouridine synthase"/>
    <property type="match status" value="1"/>
</dbReference>
<dbReference type="GO" id="GO:0003723">
    <property type="term" value="F:RNA binding"/>
    <property type="evidence" value="ECO:0007669"/>
    <property type="project" value="UniProtKB-KW"/>
</dbReference>
<feature type="domain" description="RNA-binding S4" evidence="5">
    <location>
        <begin position="23"/>
        <end position="84"/>
    </location>
</feature>
<gene>
    <name evidence="6" type="primary">rluB</name>
    <name evidence="6" type="ordered locus">SRM_01693</name>
</gene>
<dbReference type="Pfam" id="PF00849">
    <property type="entry name" value="PseudoU_synth_2"/>
    <property type="match status" value="1"/>
</dbReference>
<dbReference type="InterPro" id="IPR042092">
    <property type="entry name" value="PsdUridine_s_RsuA/RluB/E/F_cat"/>
</dbReference>
<dbReference type="PATRIC" id="fig|761659.10.peg.1846"/>
<dbReference type="PROSITE" id="PS50889">
    <property type="entry name" value="S4"/>
    <property type="match status" value="1"/>
</dbReference>
<dbReference type="KEGG" id="srm:SRM_01693"/>
<name>D5H9A9_SALRM</name>
<dbReference type="GO" id="GO:0120159">
    <property type="term" value="F:rRNA pseudouridine synthase activity"/>
    <property type="evidence" value="ECO:0007669"/>
    <property type="project" value="UniProtKB-ARBA"/>
</dbReference>
<proteinExistence type="inferred from homology"/>
<dbReference type="Pfam" id="PF01479">
    <property type="entry name" value="S4"/>
    <property type="match status" value="1"/>
</dbReference>
<evidence type="ECO:0000313" key="6">
    <source>
        <dbReference type="EMBL" id="CBH24614.1"/>
    </source>
</evidence>
<dbReference type="NCBIfam" id="TIGR00093">
    <property type="entry name" value="pseudouridine synthase"/>
    <property type="match status" value="1"/>
</dbReference>
<dbReference type="PANTHER" id="PTHR47683">
    <property type="entry name" value="PSEUDOURIDINE SYNTHASE FAMILY PROTEIN-RELATED"/>
    <property type="match status" value="1"/>
</dbReference>
<dbReference type="GO" id="GO:0000455">
    <property type="term" value="P:enzyme-directed rRNA pseudouridine synthesis"/>
    <property type="evidence" value="ECO:0007669"/>
    <property type="project" value="UniProtKB-ARBA"/>
</dbReference>
<accession>D5H9A9</accession>
<dbReference type="CDD" id="cd00165">
    <property type="entry name" value="S4"/>
    <property type="match status" value="1"/>
</dbReference>
<dbReference type="HOGENOM" id="CLU_024979_1_2_10"/>
<dbReference type="CDD" id="cd02870">
    <property type="entry name" value="PseudoU_synth_RsuA_like"/>
    <property type="match status" value="1"/>
</dbReference>
<dbReference type="SUPFAM" id="SSF55120">
    <property type="entry name" value="Pseudouridine synthase"/>
    <property type="match status" value="1"/>
</dbReference>
<reference evidence="6 7" key="1">
    <citation type="journal article" date="2010" name="ISME J.">
        <title>Fine-scale evolution: genomic, phenotypic and ecological differentiation in two coexisting Salinibacter ruber strains.</title>
        <authorList>
            <person name="Pena A."/>
            <person name="Teeling H."/>
            <person name="Huerta-Cepas J."/>
            <person name="Santos F."/>
            <person name="Yarza P."/>
            <person name="Brito-Echeverria J."/>
            <person name="Lucio M."/>
            <person name="Schmitt-Kopplin P."/>
            <person name="Meseguer I."/>
            <person name="Schenowitz C."/>
            <person name="Dossat C."/>
            <person name="Barbe V."/>
            <person name="Dopazo J."/>
            <person name="Rossello-Mora R."/>
            <person name="Schuler M."/>
            <person name="Glockner F.O."/>
            <person name="Amann R."/>
            <person name="Gabaldon T."/>
            <person name="Anton J."/>
        </authorList>
    </citation>
    <scope>NUCLEOTIDE SEQUENCE [LARGE SCALE GENOMIC DNA]</scope>
    <source>
        <strain evidence="6 7">M8</strain>
    </source>
</reference>
<dbReference type="EC" id="5.4.99.-" evidence="4"/>
<dbReference type="InterPro" id="IPR000748">
    <property type="entry name" value="PsdUridine_synth_RsuA/RluB/E/F"/>
</dbReference>
<evidence type="ECO:0000256" key="3">
    <source>
        <dbReference type="PROSITE-ProRule" id="PRU00182"/>
    </source>
</evidence>
<dbReference type="InterPro" id="IPR050343">
    <property type="entry name" value="RsuA_PseudoU_synthase"/>
</dbReference>
<dbReference type="InterPro" id="IPR002942">
    <property type="entry name" value="S4_RNA-bd"/>
</dbReference>
<dbReference type="InterPro" id="IPR036986">
    <property type="entry name" value="S4_RNA-bd_sf"/>
</dbReference>
<organism evidence="6 7">
    <name type="scientific">Salinibacter ruber (strain M8)</name>
    <dbReference type="NCBI Taxonomy" id="761659"/>
    <lineage>
        <taxon>Bacteria</taxon>
        <taxon>Pseudomonadati</taxon>
        <taxon>Rhodothermota</taxon>
        <taxon>Rhodothermia</taxon>
        <taxon>Rhodothermales</taxon>
        <taxon>Salinibacteraceae</taxon>
        <taxon>Salinibacter</taxon>
    </lineage>
</organism>
<dbReference type="SUPFAM" id="SSF55174">
    <property type="entry name" value="Alpha-L RNA-binding motif"/>
    <property type="match status" value="1"/>
</dbReference>
<protein>
    <recommendedName>
        <fullName evidence="4">Pseudouridine synthase</fullName>
        <ecNumber evidence="4">5.4.99.-</ecNumber>
    </recommendedName>
</protein>